<gene>
    <name evidence="1" type="ORF">STRIP9103_02371</name>
</gene>
<evidence type="ECO:0000313" key="1">
    <source>
        <dbReference type="EMBL" id="EKX66561.1"/>
    </source>
</evidence>
<proteinExistence type="predicted"/>
<dbReference type="EMBL" id="AEJC01000211">
    <property type="protein sequence ID" value="EKX66561.1"/>
    <property type="molecule type" value="Genomic_DNA"/>
</dbReference>
<evidence type="ECO:0000313" key="2">
    <source>
        <dbReference type="Proteomes" id="UP000010411"/>
    </source>
</evidence>
<keyword evidence="2" id="KW-1185">Reference proteome</keyword>
<dbReference type="AlphaFoldDB" id="L1L0F6"/>
<protein>
    <submittedName>
        <fullName evidence="1">Uncharacterized protein</fullName>
    </submittedName>
</protein>
<accession>L1L0F6</accession>
<name>L1L0F6_9ACTN</name>
<dbReference type="Proteomes" id="UP000010411">
    <property type="component" value="Unassembled WGS sequence"/>
</dbReference>
<comment type="caution">
    <text evidence="1">The sequence shown here is derived from an EMBL/GenBank/DDBJ whole genome shotgun (WGS) entry which is preliminary data.</text>
</comment>
<reference evidence="1 2" key="1">
    <citation type="submission" date="2012-11" db="EMBL/GenBank/DDBJ databases">
        <authorList>
            <person name="Huguet-Tapia J.C."/>
            <person name="Durkin A.S."/>
            <person name="Pettis G.S."/>
            <person name="Badger J.H."/>
        </authorList>
    </citation>
    <scope>NUCLEOTIDE SEQUENCE [LARGE SCALE GENOMIC DNA]</scope>
    <source>
        <strain evidence="1 2">91-03</strain>
    </source>
</reference>
<sequence>MMGPAAEREMAVRRPGQVEPVRVGELVRVPVGRGQPQHHTVTAADPLPADHRVLARGPYQVRGAGRPPQDLVLRRVLSWIGWGSHCSLIHVSDLRQPGAAL</sequence>
<organism evidence="1 2">
    <name type="scientific">Streptomyces ipomoeae 91-03</name>
    <dbReference type="NCBI Taxonomy" id="698759"/>
    <lineage>
        <taxon>Bacteria</taxon>
        <taxon>Bacillati</taxon>
        <taxon>Actinomycetota</taxon>
        <taxon>Actinomycetes</taxon>
        <taxon>Kitasatosporales</taxon>
        <taxon>Streptomycetaceae</taxon>
        <taxon>Streptomyces</taxon>
    </lineage>
</organism>